<evidence type="ECO:0000313" key="2">
    <source>
        <dbReference type="Proteomes" id="UP001321861"/>
    </source>
</evidence>
<evidence type="ECO:0008006" key="3">
    <source>
        <dbReference type="Google" id="ProtNLM"/>
    </source>
</evidence>
<dbReference type="NCBIfam" id="TIGR02167">
    <property type="entry name" value="Liste_lipo_26"/>
    <property type="match status" value="8"/>
</dbReference>
<protein>
    <recommendedName>
        <fullName evidence="3">Surface protein</fullName>
    </recommendedName>
</protein>
<dbReference type="EMBL" id="AP026802">
    <property type="protein sequence ID" value="BDR59216.1"/>
    <property type="molecule type" value="Genomic_DNA"/>
</dbReference>
<dbReference type="Pfam" id="PF03382">
    <property type="entry name" value="DUF285"/>
    <property type="match status" value="2"/>
</dbReference>
<dbReference type="Proteomes" id="UP001321861">
    <property type="component" value="Chromosome"/>
</dbReference>
<reference evidence="1 2" key="1">
    <citation type="journal article" date="2023" name="Microbiol. Spectr.">
        <title>Symbiosis of Carpenter Bees with Uncharacterized Lactic Acid Bacteria Showing NAD Auxotrophy.</title>
        <authorList>
            <person name="Kawasaki S."/>
            <person name="Ozawa K."/>
            <person name="Mori T."/>
            <person name="Yamamoto A."/>
            <person name="Ito M."/>
            <person name="Ohkuma M."/>
            <person name="Sakamoto M."/>
            <person name="Matsutani M."/>
        </authorList>
    </citation>
    <scope>NUCLEOTIDE SEQUENCE [LARGE SCALE GENOMIC DNA]</scope>
    <source>
        <strain evidence="1 2">XA3</strain>
    </source>
</reference>
<dbReference type="KEGG" id="xap:XA3_16570"/>
<organism evidence="1 2">
    <name type="scientific">Xylocopilactobacillus apicola</name>
    <dbReference type="NCBI Taxonomy" id="2932184"/>
    <lineage>
        <taxon>Bacteria</taxon>
        <taxon>Bacillati</taxon>
        <taxon>Bacillota</taxon>
        <taxon>Bacilli</taxon>
        <taxon>Lactobacillales</taxon>
        <taxon>Lactobacillaceae</taxon>
        <taxon>Xylocopilactobacillus</taxon>
    </lineage>
</organism>
<dbReference type="SUPFAM" id="SSF52058">
    <property type="entry name" value="L domain-like"/>
    <property type="match status" value="1"/>
</dbReference>
<evidence type="ECO:0000313" key="1">
    <source>
        <dbReference type="EMBL" id="BDR59216.1"/>
    </source>
</evidence>
<keyword evidence="2" id="KW-1185">Reference proteome</keyword>
<proteinExistence type="predicted"/>
<name>A0AAU9D9V9_9LACO</name>
<dbReference type="SUPFAM" id="SSF49899">
    <property type="entry name" value="Concanavalin A-like lectins/glucanases"/>
    <property type="match status" value="1"/>
</dbReference>
<sequence length="1148" mass="125745">MTVNENWTWDSVTLNDAKKNQLGAVSLNSTVDMTKDFTFRWDLRIEPSSSSRLSDGIGFVLHPLYKPGEVIMGSQGENSYVLPAVFGREDGVTPVTDVNSRHNGQNIRSIGKNGGNLGISDLMNAIGFKVDTYYNYNSAPELTGTPYGSSLHEQDYHVVDDFFPSISGGLLNDNSFGAFVSTNNNGFAKKNALTAPLNGTAVTAKNNSDGTVNGNAMKLADNQWHPMEISYDSSTAVITVKLADPSGVVTWKKVLSAGEKAVVADRSNWGFAILGSTGDGYEGHYIKNVSGSFTPGDPVVTTRYIDETGTDLQTSVTTIYEDWQREHPGSTVFTDSSSPGTIVKNGKTYKRAQVNRTVFSNGLRINKRIGTPGSDGTVTTAGTSMTVNTNFDGVVFVNYVYRQVLSAGDITTDLQLSSDGTNFAKTVDIHPGDEVTFKYTAKNNTLPIWEKVTAVQSLGGLFTPTGTLPAGVAQSGGLLYVPLNYGSNNSLQLGETGTNTVKMKYEGVEKASLTANDAGQITITNNPATPGVPKTSTIVSKISIYDQSNQLIDDSGNPTYGSYFYNAANANAPLANTETVYNTAKYVPTTDSVTVNDQGWWDFNATTKVLTIYPHELNYDSDKVLDSSGRYDQFPWRDYSLQIEKTVIKPGVTAKGSLSTLFYDQENMTTIEGLENLDTSEVTNMYYMFCLCRSLTNLDVSNFNTSKVTNMNSMFWNCRSLTNLDVKNFDTHNVTDMGEMFYSCGKITNLEVKDFDTSKVTSMKRMFLGCESLTSLDVTGFNTSNVTDMSEMFSSCSSITNLNLSNFNTSNVTEMSSMFNFCTSLSDLKWNATNFNTSKVTNMSRMFRRCSSLKNIDVSHFDTSKVTDVIYMFKGCTSLESLDLSSFDLTNVVHKVDSNYVDRGYDSMLEDTPKLWKLTLGPNTKFPDVTVSGTLISAKLKDPTPGTPINDLAKPVPPNPQYYVTNAQWREASTDDFLHEPDGAAKTAAEIMSESATANRKRTYVWDQIGKQTLEATPGNIDLGTHAGHLKNQEYKSSAQNLKLTDNRNARAGKNWQITAEVSKPFKHATDQTKVINGDPLYYHDTTSGTKTHLTSTAQVLYSGIATSDYQDVKNYPWDLSFKASPSDIPKAGKYNATVTFTLVNVIP</sequence>
<dbReference type="InterPro" id="IPR011889">
    <property type="entry name" value="Liste_lipo_26"/>
</dbReference>
<dbReference type="InterPro" id="IPR032675">
    <property type="entry name" value="LRR_dom_sf"/>
</dbReference>
<accession>A0AAU9D9V9</accession>
<dbReference type="Gene3D" id="2.60.120.200">
    <property type="match status" value="2"/>
</dbReference>
<gene>
    <name evidence="1" type="ORF">XA3_16570</name>
</gene>
<dbReference type="Gene3D" id="3.80.10.10">
    <property type="entry name" value="Ribonuclease Inhibitor"/>
    <property type="match status" value="1"/>
</dbReference>
<dbReference type="InterPro" id="IPR005046">
    <property type="entry name" value="DUF285"/>
</dbReference>
<dbReference type="RefSeq" id="WP_331678012.1">
    <property type="nucleotide sequence ID" value="NZ_AP026802.1"/>
</dbReference>
<dbReference type="InterPro" id="IPR013320">
    <property type="entry name" value="ConA-like_dom_sf"/>
</dbReference>
<dbReference type="AlphaFoldDB" id="A0AAU9D9V9"/>
<dbReference type="Pfam" id="PF18483">
    <property type="entry name" value="Lectin_L-type_dom"/>
    <property type="match status" value="1"/>
</dbReference>